<evidence type="ECO:0000313" key="2">
    <source>
        <dbReference type="Proteomes" id="UP001597319"/>
    </source>
</evidence>
<reference evidence="2" key="1">
    <citation type="journal article" date="2019" name="Int. J. Syst. Evol. Microbiol.">
        <title>The Global Catalogue of Microorganisms (GCM) 10K type strain sequencing project: providing services to taxonomists for standard genome sequencing and annotation.</title>
        <authorList>
            <consortium name="The Broad Institute Genomics Platform"/>
            <consortium name="The Broad Institute Genome Sequencing Center for Infectious Disease"/>
            <person name="Wu L."/>
            <person name="Ma J."/>
        </authorList>
    </citation>
    <scope>NUCLEOTIDE SEQUENCE [LARGE SCALE GENOMIC DNA]</scope>
    <source>
        <strain evidence="2">KCTC 52274</strain>
    </source>
</reference>
<dbReference type="RefSeq" id="WP_378293994.1">
    <property type="nucleotide sequence ID" value="NZ_JBHULE010000019.1"/>
</dbReference>
<accession>A0ABW5LIR3</accession>
<evidence type="ECO:0000313" key="1">
    <source>
        <dbReference type="EMBL" id="MFD2564151.1"/>
    </source>
</evidence>
<dbReference type="Proteomes" id="UP001597319">
    <property type="component" value="Unassembled WGS sequence"/>
</dbReference>
<keyword evidence="2" id="KW-1185">Reference proteome</keyword>
<proteinExistence type="predicted"/>
<sequence length="113" mass="13249">MEEHHCTINIRYDLPKDIWDKVAQVYAQMPGWLGFGKEGLGQKGIPYWFSFNEDEKYIFASIEPGGLQFEANMDEDEWLAWKTYFKKIATEILGFKVGEIEEGEVGYEIEWID</sequence>
<dbReference type="EMBL" id="JBHULE010000019">
    <property type="protein sequence ID" value="MFD2564151.1"/>
    <property type="molecule type" value="Genomic_DNA"/>
</dbReference>
<organism evidence="1 2">
    <name type="scientific">Aquimarina rubra</name>
    <dbReference type="NCBI Taxonomy" id="1920033"/>
    <lineage>
        <taxon>Bacteria</taxon>
        <taxon>Pseudomonadati</taxon>
        <taxon>Bacteroidota</taxon>
        <taxon>Flavobacteriia</taxon>
        <taxon>Flavobacteriales</taxon>
        <taxon>Flavobacteriaceae</taxon>
        <taxon>Aquimarina</taxon>
    </lineage>
</organism>
<gene>
    <name evidence="1" type="ORF">ACFSR1_15840</name>
</gene>
<protein>
    <recommendedName>
        <fullName evidence="3">SRPBCC domain-containing protein</fullName>
    </recommendedName>
</protein>
<name>A0ABW5LIR3_9FLAO</name>
<evidence type="ECO:0008006" key="3">
    <source>
        <dbReference type="Google" id="ProtNLM"/>
    </source>
</evidence>
<comment type="caution">
    <text evidence="1">The sequence shown here is derived from an EMBL/GenBank/DDBJ whole genome shotgun (WGS) entry which is preliminary data.</text>
</comment>